<sequence length="194" mass="22404">MKRSLVFSLLIAICLYLLVSPVMYELVFYLNVVVLPVVFFCLFSIVFFLISYISGKRIMISLRIGYYLAVIYSIALLILLFFRPNDQSYDSMNIIPFATISFYLSNEVNSLISFYNLAANIGLFIPYGLFLRIKGLNFLKTVVIMFLTISFIETMQLLTKRGSFDIDDIILNVFGAIIGWFFYSFFVKAVYIKT</sequence>
<keyword evidence="1" id="KW-0472">Membrane</keyword>
<dbReference type="RefSeq" id="WP_307474869.1">
    <property type="nucleotide sequence ID" value="NZ_JAUSUB010000008.1"/>
</dbReference>
<feature type="transmembrane region" description="Helical" evidence="1">
    <location>
        <begin position="29"/>
        <end position="52"/>
    </location>
</feature>
<keyword evidence="1" id="KW-1133">Transmembrane helix</keyword>
<protein>
    <submittedName>
        <fullName evidence="3">Glycopeptide antibiotics resistance protein</fullName>
    </submittedName>
</protein>
<dbReference type="PANTHER" id="PTHR36834">
    <property type="entry name" value="MEMBRANE PROTEIN-RELATED"/>
    <property type="match status" value="1"/>
</dbReference>
<dbReference type="Proteomes" id="UP001238088">
    <property type="component" value="Unassembled WGS sequence"/>
</dbReference>
<feature type="transmembrane region" description="Helical" evidence="1">
    <location>
        <begin position="169"/>
        <end position="191"/>
    </location>
</feature>
<proteinExistence type="predicted"/>
<evidence type="ECO:0000256" key="1">
    <source>
        <dbReference type="SAM" id="Phobius"/>
    </source>
</evidence>
<reference evidence="3 4" key="1">
    <citation type="submission" date="2023-07" db="EMBL/GenBank/DDBJ databases">
        <title>Genomic Encyclopedia of Type Strains, Phase IV (KMG-IV): sequencing the most valuable type-strain genomes for metagenomic binning, comparative biology and taxonomic classification.</title>
        <authorList>
            <person name="Goeker M."/>
        </authorList>
    </citation>
    <scope>NUCLEOTIDE SEQUENCE [LARGE SCALE GENOMIC DNA]</scope>
    <source>
        <strain evidence="3 4">DSM 23494</strain>
    </source>
</reference>
<dbReference type="EMBL" id="JAUSUB010000008">
    <property type="protein sequence ID" value="MDQ0270443.1"/>
    <property type="molecule type" value="Genomic_DNA"/>
</dbReference>
<comment type="caution">
    <text evidence="3">The sequence shown here is derived from an EMBL/GenBank/DDBJ whole genome shotgun (WGS) entry which is preliminary data.</text>
</comment>
<feature type="transmembrane region" description="Helical" evidence="1">
    <location>
        <begin position="112"/>
        <end position="131"/>
    </location>
</feature>
<feature type="domain" description="VanZ-like" evidence="2">
    <location>
        <begin position="70"/>
        <end position="186"/>
    </location>
</feature>
<dbReference type="PANTHER" id="PTHR36834:SF1">
    <property type="entry name" value="INTEGRAL MEMBRANE PROTEIN"/>
    <property type="match status" value="1"/>
</dbReference>
<gene>
    <name evidence="3" type="ORF">J2S17_002318</name>
</gene>
<accession>A0ABU0AGR7</accession>
<evidence type="ECO:0000313" key="3">
    <source>
        <dbReference type="EMBL" id="MDQ0270443.1"/>
    </source>
</evidence>
<feature type="transmembrane region" description="Helical" evidence="1">
    <location>
        <begin position="64"/>
        <end position="82"/>
    </location>
</feature>
<organism evidence="3 4">
    <name type="scientific">Cytobacillus purgationiresistens</name>
    <dbReference type="NCBI Taxonomy" id="863449"/>
    <lineage>
        <taxon>Bacteria</taxon>
        <taxon>Bacillati</taxon>
        <taxon>Bacillota</taxon>
        <taxon>Bacilli</taxon>
        <taxon>Bacillales</taxon>
        <taxon>Bacillaceae</taxon>
        <taxon>Cytobacillus</taxon>
    </lineage>
</organism>
<name>A0ABU0AGR7_9BACI</name>
<dbReference type="InterPro" id="IPR053150">
    <property type="entry name" value="Teicoplanin_resist-assoc"/>
</dbReference>
<feature type="transmembrane region" description="Helical" evidence="1">
    <location>
        <begin position="138"/>
        <end position="157"/>
    </location>
</feature>
<keyword evidence="4" id="KW-1185">Reference proteome</keyword>
<evidence type="ECO:0000313" key="4">
    <source>
        <dbReference type="Proteomes" id="UP001238088"/>
    </source>
</evidence>
<dbReference type="InterPro" id="IPR006976">
    <property type="entry name" value="VanZ-like"/>
</dbReference>
<evidence type="ECO:0000259" key="2">
    <source>
        <dbReference type="Pfam" id="PF04892"/>
    </source>
</evidence>
<keyword evidence="1" id="KW-0812">Transmembrane</keyword>
<dbReference type="Pfam" id="PF04892">
    <property type="entry name" value="VanZ"/>
    <property type="match status" value="1"/>
</dbReference>